<gene>
    <name evidence="3" type="ORF">HPB48_023106</name>
</gene>
<dbReference type="OrthoDB" id="6535245at2759"/>
<dbReference type="AlphaFoldDB" id="A0A9J6GBT3"/>
<dbReference type="Gene3D" id="3.80.10.10">
    <property type="entry name" value="Ribonuclease Inhibitor"/>
    <property type="match status" value="2"/>
</dbReference>
<reference evidence="3 4" key="1">
    <citation type="journal article" date="2020" name="Cell">
        <title>Large-Scale Comparative Analyses of Tick Genomes Elucidate Their Genetic Diversity and Vector Capacities.</title>
        <authorList>
            <consortium name="Tick Genome and Microbiome Consortium (TIGMIC)"/>
            <person name="Jia N."/>
            <person name="Wang J."/>
            <person name="Shi W."/>
            <person name="Du L."/>
            <person name="Sun Y."/>
            <person name="Zhan W."/>
            <person name="Jiang J.F."/>
            <person name="Wang Q."/>
            <person name="Zhang B."/>
            <person name="Ji P."/>
            <person name="Bell-Sakyi L."/>
            <person name="Cui X.M."/>
            <person name="Yuan T.T."/>
            <person name="Jiang B.G."/>
            <person name="Yang W.F."/>
            <person name="Lam T.T."/>
            <person name="Chang Q.C."/>
            <person name="Ding S.J."/>
            <person name="Wang X.J."/>
            <person name="Zhu J.G."/>
            <person name="Ruan X.D."/>
            <person name="Zhao L."/>
            <person name="Wei J.T."/>
            <person name="Ye R.Z."/>
            <person name="Que T.C."/>
            <person name="Du C.H."/>
            <person name="Zhou Y.H."/>
            <person name="Cheng J.X."/>
            <person name="Dai P.F."/>
            <person name="Guo W.B."/>
            <person name="Han X.H."/>
            <person name="Huang E.J."/>
            <person name="Li L.F."/>
            <person name="Wei W."/>
            <person name="Gao Y.C."/>
            <person name="Liu J.Z."/>
            <person name="Shao H.Z."/>
            <person name="Wang X."/>
            <person name="Wang C.C."/>
            <person name="Yang T.C."/>
            <person name="Huo Q.B."/>
            <person name="Li W."/>
            <person name="Chen H.Y."/>
            <person name="Chen S.E."/>
            <person name="Zhou L.G."/>
            <person name="Ni X.B."/>
            <person name="Tian J.H."/>
            <person name="Sheng Y."/>
            <person name="Liu T."/>
            <person name="Pan Y.S."/>
            <person name="Xia L.Y."/>
            <person name="Li J."/>
            <person name="Zhao F."/>
            <person name="Cao W.C."/>
        </authorList>
    </citation>
    <scope>NUCLEOTIDE SEQUENCE [LARGE SCALE GENOMIC DNA]</scope>
    <source>
        <strain evidence="3">HaeL-2018</strain>
    </source>
</reference>
<accession>A0A9J6GBT3</accession>
<dbReference type="OMA" id="HEWCACK"/>
<sequence>MPLSVSYNPDCKGPTENPVAQRKSRGKDKENVGPITLSTAESLSGRFTGQTLNFRLPCTATEDTACQIVGHLSAWNEFFCLAFWKLQEMPGTSAKLSLVILSNPDLTFSSAPERHLAALLVCELLKTHRCVAHVELYTFIFEAQHEILSVALREHPSITSVKFMSYGWINDEELATAALSVPRLQELEYSGSPQYLPTLLLQLSTFLPTTTSLTALRIFHKHPEGLGSEEFFRGLGQNCSLKELVLPSCLIAEAPPCAHAAFTEWLTNSVSLKRLTVASPGWKRVPLKGILRALLANRSIVAVVFDRSKVDPSDVEFVSEVFEENKVLRSFKMSYPLDQFSVMASRPDKANFDRCLKALIENHTLEEIFLPFNIWDEDQWKELFEALPAKRNLKKVSIEAMERIPAFFLVKLCAALKGTGADEKVSFSTSLPGEEFHEWCACKAFSSVFMSATNDNNEALYGLLECMPSLGHITCLSVYFQFINGQDRTPFSVLATFLRATRTLNTLTLGVILDTCLFDYQEILMDGLADNTSLKEVRIKATNMTTDYSTFQEPLADVIKASKNISMVHLSGVGCGGHAFFRRLSPGIADNYTLLSVDVLGYSSFKKFCFKVRDVTRRNCGLLTNALDFTRRARCDRRCALALERMHSHPLLVEEVARVEKVDQARAASMVRDRLRSMEGLHDFMRLAGVVQERVSCHTREDGRTQLDALNEDCWRAVRRYLKLHDIKEEME</sequence>
<evidence type="ECO:0000256" key="1">
    <source>
        <dbReference type="ARBA" id="ARBA00022737"/>
    </source>
</evidence>
<comment type="caution">
    <text evidence="3">The sequence shown here is derived from an EMBL/GenBank/DDBJ whole genome shotgun (WGS) entry which is preliminary data.</text>
</comment>
<feature type="region of interest" description="Disordered" evidence="2">
    <location>
        <begin position="1"/>
        <end position="34"/>
    </location>
</feature>
<dbReference type="InterPro" id="IPR032675">
    <property type="entry name" value="LRR_dom_sf"/>
</dbReference>
<name>A0A9J6GBT3_HAELO</name>
<dbReference type="PANTHER" id="PTHR24111">
    <property type="entry name" value="LEUCINE-RICH REPEAT-CONTAINING PROTEIN 34"/>
    <property type="match status" value="1"/>
</dbReference>
<dbReference type="VEuPathDB" id="VectorBase:HLOH_041896"/>
<keyword evidence="4" id="KW-1185">Reference proteome</keyword>
<evidence type="ECO:0000313" key="4">
    <source>
        <dbReference type="Proteomes" id="UP000821853"/>
    </source>
</evidence>
<protein>
    <submittedName>
        <fullName evidence="3">Uncharacterized protein</fullName>
    </submittedName>
</protein>
<dbReference type="SUPFAM" id="SSF52047">
    <property type="entry name" value="RNI-like"/>
    <property type="match status" value="2"/>
</dbReference>
<keyword evidence="1" id="KW-0677">Repeat</keyword>
<dbReference type="InterPro" id="IPR052201">
    <property type="entry name" value="LRR-containing_regulator"/>
</dbReference>
<evidence type="ECO:0000256" key="2">
    <source>
        <dbReference type="SAM" id="MobiDB-lite"/>
    </source>
</evidence>
<dbReference type="Proteomes" id="UP000821853">
    <property type="component" value="Chromosome 5"/>
</dbReference>
<evidence type="ECO:0000313" key="3">
    <source>
        <dbReference type="EMBL" id="KAH9375846.1"/>
    </source>
</evidence>
<dbReference type="EMBL" id="JABSTR010000007">
    <property type="protein sequence ID" value="KAH9375846.1"/>
    <property type="molecule type" value="Genomic_DNA"/>
</dbReference>
<proteinExistence type="predicted"/>
<organism evidence="3 4">
    <name type="scientific">Haemaphysalis longicornis</name>
    <name type="common">Bush tick</name>
    <dbReference type="NCBI Taxonomy" id="44386"/>
    <lineage>
        <taxon>Eukaryota</taxon>
        <taxon>Metazoa</taxon>
        <taxon>Ecdysozoa</taxon>
        <taxon>Arthropoda</taxon>
        <taxon>Chelicerata</taxon>
        <taxon>Arachnida</taxon>
        <taxon>Acari</taxon>
        <taxon>Parasitiformes</taxon>
        <taxon>Ixodida</taxon>
        <taxon>Ixodoidea</taxon>
        <taxon>Ixodidae</taxon>
        <taxon>Haemaphysalinae</taxon>
        <taxon>Haemaphysalis</taxon>
    </lineage>
</organism>
<dbReference type="PANTHER" id="PTHR24111:SF0">
    <property type="entry name" value="LEUCINE-RICH REPEAT-CONTAINING PROTEIN"/>
    <property type="match status" value="1"/>
</dbReference>